<evidence type="ECO:0000313" key="2">
    <source>
        <dbReference type="Proteomes" id="UP000278149"/>
    </source>
</evidence>
<sequence>MTQVLTKEEKERILRTLEEDKEFRYAIAGLIGIREILERLDKIEEGQKELWKGQQELWKEVRGLRKNFEQLGKAVGMTLEYYTAAFLEEYLSERGYEGARVEVGVKLKYMGKTVELDLFCEDPLLVGEVTTGVASLEEARREIDKLLERVNFVKEMYERDVDIKILAIANVGAEAVEFLREIAEKHGIMVIIGREIKEIIS</sequence>
<dbReference type="PANTHER" id="PTHR34314:SF6">
    <property type="entry name" value="DUF3782 DOMAIN-CONTAINING PROTEIN"/>
    <property type="match status" value="1"/>
</dbReference>
<evidence type="ECO:0000313" key="1">
    <source>
        <dbReference type="EMBL" id="RSN69498.1"/>
    </source>
</evidence>
<dbReference type="AlphaFoldDB" id="A0A3R9QR57"/>
<organism evidence="1 2">
    <name type="scientific">Candidatus Korarchaeum cryptofilum</name>
    <dbReference type="NCBI Taxonomy" id="498846"/>
    <lineage>
        <taxon>Archaea</taxon>
        <taxon>Thermoproteota</taxon>
        <taxon>Candidatus Korarchaeia</taxon>
        <taxon>Candidatus Korarchaeales</taxon>
        <taxon>Candidatus Korarchaeaceae</taxon>
        <taxon>Candidatus Korarchaeum</taxon>
    </lineage>
</organism>
<accession>A0A3R9QR57</accession>
<dbReference type="RefSeq" id="WP_125741051.1">
    <property type="nucleotide sequence ID" value="NZ_RCOR01000018.1"/>
</dbReference>
<proteinExistence type="predicted"/>
<comment type="caution">
    <text evidence="1">The sequence shown here is derived from an EMBL/GenBank/DDBJ whole genome shotgun (WGS) entry which is preliminary data.</text>
</comment>
<dbReference type="InterPro" id="IPR011335">
    <property type="entry name" value="Restrct_endonuc-II-like"/>
</dbReference>
<name>A0A3R9QR57_9CREN</name>
<dbReference type="Proteomes" id="UP000278149">
    <property type="component" value="Unassembled WGS sequence"/>
</dbReference>
<gene>
    <name evidence="1" type="ORF">D9Q81_02525</name>
</gene>
<dbReference type="SUPFAM" id="SSF52980">
    <property type="entry name" value="Restriction endonuclease-like"/>
    <property type="match status" value="1"/>
</dbReference>
<evidence type="ECO:0008006" key="3">
    <source>
        <dbReference type="Google" id="ProtNLM"/>
    </source>
</evidence>
<protein>
    <recommendedName>
        <fullName evidence="3">DUF3782 domain-containing protein</fullName>
    </recommendedName>
</protein>
<dbReference type="EMBL" id="RCOR01000018">
    <property type="protein sequence ID" value="RSN69498.1"/>
    <property type="molecule type" value="Genomic_DNA"/>
</dbReference>
<reference evidence="1 2" key="1">
    <citation type="submission" date="2018-10" db="EMBL/GenBank/DDBJ databases">
        <title>Co-occurring genomic capacity for anaerobic methane metabolism and dissimilatory sulfite reduction discovered in the Korarchaeota.</title>
        <authorList>
            <person name="Mckay L.J."/>
            <person name="Dlakic M."/>
            <person name="Fields M.W."/>
            <person name="Delmont T.O."/>
            <person name="Eren A.M."/>
            <person name="Jay Z.J."/>
            <person name="Klingelsmith K.B."/>
            <person name="Rusch D.B."/>
            <person name="Inskeep W.P."/>
        </authorList>
    </citation>
    <scope>NUCLEOTIDE SEQUENCE [LARGE SCALE GENOMIC DNA]</scope>
    <source>
        <strain evidence="1 2">WS</strain>
    </source>
</reference>
<dbReference type="PANTHER" id="PTHR34314">
    <property type="entry name" value="CRENARCHAEAL PROTEIN, PUTATIVE-RELATED"/>
    <property type="match status" value="1"/>
</dbReference>